<dbReference type="KEGG" id="slj:EGC82_06770"/>
<dbReference type="AlphaFoldDB" id="A0A3G8LTG5"/>
<feature type="chain" id="PRO_5018323906" description="PA2779 family protein" evidence="2">
    <location>
        <begin position="24"/>
        <end position="126"/>
    </location>
</feature>
<dbReference type="RefSeq" id="WP_124730092.1">
    <property type="nucleotide sequence ID" value="NZ_CBCSKC010000001.1"/>
</dbReference>
<evidence type="ECO:0000313" key="3">
    <source>
        <dbReference type="EMBL" id="AZG72505.1"/>
    </source>
</evidence>
<reference evidence="4" key="1">
    <citation type="submission" date="2018-11" db="EMBL/GenBank/DDBJ databases">
        <title>Shewanella sp. M2.</title>
        <authorList>
            <person name="Hwang Y.J."/>
            <person name="Hwang C.Y."/>
        </authorList>
    </citation>
    <scope>NUCLEOTIDE SEQUENCE [LARGE SCALE GENOMIC DNA]</scope>
    <source>
        <strain evidence="4">LMG 19866</strain>
    </source>
</reference>
<dbReference type="OrthoDB" id="6401969at2"/>
<evidence type="ECO:0000313" key="4">
    <source>
        <dbReference type="Proteomes" id="UP000278035"/>
    </source>
</evidence>
<dbReference type="InterPro" id="IPR046735">
    <property type="entry name" value="PA2779-like"/>
</dbReference>
<sequence length="126" mass="13482">MKKVLVVAAVMLTYLTCISTAHAGIVSSEQVIVQQQNIYNKQQVISMLDNVEVQNKLVALGVSLADAEMRIASMTDQEVNQLNTQINDMPAAAGGVVGVVVTVLVVLVVLDLVGVTDVFSFIRPIN</sequence>
<proteinExistence type="predicted"/>
<organism evidence="3 4">
    <name type="scientific">Shewanella livingstonensis</name>
    <dbReference type="NCBI Taxonomy" id="150120"/>
    <lineage>
        <taxon>Bacteria</taxon>
        <taxon>Pseudomonadati</taxon>
        <taxon>Pseudomonadota</taxon>
        <taxon>Gammaproteobacteria</taxon>
        <taxon>Alteromonadales</taxon>
        <taxon>Shewanellaceae</taxon>
        <taxon>Shewanella</taxon>
    </lineage>
</organism>
<dbReference type="NCBIfam" id="NF033919">
    <property type="entry name" value="PA2779_fam"/>
    <property type="match status" value="1"/>
</dbReference>
<keyword evidence="2" id="KW-0732">Signal</keyword>
<dbReference type="Pfam" id="PF20332">
    <property type="entry name" value="DUF6627"/>
    <property type="match status" value="1"/>
</dbReference>
<evidence type="ECO:0000256" key="2">
    <source>
        <dbReference type="SAM" id="SignalP"/>
    </source>
</evidence>
<dbReference type="EMBL" id="CP034015">
    <property type="protein sequence ID" value="AZG72505.1"/>
    <property type="molecule type" value="Genomic_DNA"/>
</dbReference>
<keyword evidence="1" id="KW-0472">Membrane</keyword>
<keyword evidence="1" id="KW-1133">Transmembrane helix</keyword>
<dbReference type="PIRSF" id="PIRSF029543">
    <property type="entry name" value="UCP029543"/>
    <property type="match status" value="1"/>
</dbReference>
<protein>
    <recommendedName>
        <fullName evidence="5">PA2779 family protein</fullName>
    </recommendedName>
</protein>
<accession>A0A3G8LTG5</accession>
<evidence type="ECO:0008006" key="5">
    <source>
        <dbReference type="Google" id="ProtNLM"/>
    </source>
</evidence>
<keyword evidence="4" id="KW-1185">Reference proteome</keyword>
<evidence type="ECO:0000256" key="1">
    <source>
        <dbReference type="SAM" id="Phobius"/>
    </source>
</evidence>
<feature type="signal peptide" evidence="2">
    <location>
        <begin position="1"/>
        <end position="23"/>
    </location>
</feature>
<feature type="transmembrane region" description="Helical" evidence="1">
    <location>
        <begin position="91"/>
        <end position="113"/>
    </location>
</feature>
<keyword evidence="1" id="KW-0812">Transmembrane</keyword>
<dbReference type="Proteomes" id="UP000278035">
    <property type="component" value="Chromosome"/>
</dbReference>
<name>A0A3G8LTG5_9GAMM</name>
<gene>
    <name evidence="3" type="ORF">EGC82_06770</name>
</gene>
<dbReference type="InterPro" id="IPR016924">
    <property type="entry name" value="UCP029543"/>
</dbReference>